<gene>
    <name evidence="1" type="ORF">JFY71_02550</name>
</gene>
<keyword evidence="2" id="KW-1185">Reference proteome</keyword>
<sequence length="157" mass="17319">MVKDVISGIFIIFEGQYVIGDHVLINNTISGNVVEFGMRTTFIKGFDGSITSIGNGNINTVKNMSKGNQRAYVEIIVPDKMTISDIEKVVNIISEKIGKDKNVTVKPYLMGVMDIGLGSSVKIAIVAWTKPGKQAVIELQIRELFIKETRKLNMDNV</sequence>
<proteinExistence type="predicted"/>
<dbReference type="Proteomes" id="UP000595814">
    <property type="component" value="Chromosome"/>
</dbReference>
<organism evidence="1 2">
    <name type="scientific">Miniphocaeibacter halophilus</name>
    <dbReference type="NCBI Taxonomy" id="2931922"/>
    <lineage>
        <taxon>Bacteria</taxon>
        <taxon>Bacillati</taxon>
        <taxon>Bacillota</taxon>
        <taxon>Tissierellia</taxon>
        <taxon>Tissierellales</taxon>
        <taxon>Peptoniphilaceae</taxon>
        <taxon>Miniphocaeibacter</taxon>
    </lineage>
</organism>
<evidence type="ECO:0000313" key="1">
    <source>
        <dbReference type="EMBL" id="QQK09068.1"/>
    </source>
</evidence>
<reference evidence="1 2" key="1">
    <citation type="journal article" date="2022" name="Int. J. Syst. Evol. Microbiol.">
        <title>Miniphocaeibacter halophilus sp. nov., an ammonium-tolerant acetate-producing bacterium isolated from a biogas system.</title>
        <authorList>
            <person name="Schnurer A."/>
            <person name="Singh A."/>
            <person name="Bi S."/>
            <person name="Qiao W."/>
            <person name="Westerholm M."/>
        </authorList>
    </citation>
    <scope>NUCLEOTIDE SEQUENCE [LARGE SCALE GENOMIC DNA]</scope>
    <source>
        <strain evidence="1 2">AMB_01</strain>
    </source>
</reference>
<accession>A0AC61NHC0</accession>
<evidence type="ECO:0000313" key="2">
    <source>
        <dbReference type="Proteomes" id="UP000595814"/>
    </source>
</evidence>
<dbReference type="EMBL" id="CP066744">
    <property type="protein sequence ID" value="QQK09068.1"/>
    <property type="molecule type" value="Genomic_DNA"/>
</dbReference>
<name>A0AC61NHC0_9FIRM</name>
<protein>
    <submittedName>
        <fullName evidence="1">Mechanosensitive ion channel family protein</fullName>
    </submittedName>
</protein>